<dbReference type="Gene3D" id="1.10.260.40">
    <property type="entry name" value="lambda repressor-like DNA-binding domains"/>
    <property type="match status" value="1"/>
</dbReference>
<evidence type="ECO:0000256" key="2">
    <source>
        <dbReference type="ARBA" id="ARBA00023125"/>
    </source>
</evidence>
<dbReference type="CDD" id="cd01392">
    <property type="entry name" value="HTH_LacI"/>
    <property type="match status" value="1"/>
</dbReference>
<proteinExistence type="predicted"/>
<protein>
    <submittedName>
        <fullName evidence="5">LacI family DNA-binding transcriptional regulator</fullName>
    </submittedName>
</protein>
<dbReference type="EMBL" id="JARXHW010000034">
    <property type="protein sequence ID" value="MDQ8208570.1"/>
    <property type="molecule type" value="Genomic_DNA"/>
</dbReference>
<evidence type="ECO:0000259" key="4">
    <source>
        <dbReference type="PROSITE" id="PS50932"/>
    </source>
</evidence>
<reference evidence="5 6" key="1">
    <citation type="submission" date="2023-04" db="EMBL/GenBank/DDBJ databases">
        <title>A novel bacteria isolated from coastal sediment.</title>
        <authorList>
            <person name="Liu X.-J."/>
            <person name="Du Z.-J."/>
        </authorList>
    </citation>
    <scope>NUCLEOTIDE SEQUENCE [LARGE SCALE GENOMIC DNA]</scope>
    <source>
        <strain evidence="5 6">SDUM461003</strain>
    </source>
</reference>
<evidence type="ECO:0000313" key="5">
    <source>
        <dbReference type="EMBL" id="MDQ8208570.1"/>
    </source>
</evidence>
<dbReference type="PANTHER" id="PTHR30146:SF109">
    <property type="entry name" value="HTH-TYPE TRANSCRIPTIONAL REGULATOR GALS"/>
    <property type="match status" value="1"/>
</dbReference>
<comment type="caution">
    <text evidence="5">The sequence shown here is derived from an EMBL/GenBank/DDBJ whole genome shotgun (WGS) entry which is preliminary data.</text>
</comment>
<dbReference type="PROSITE" id="PS00356">
    <property type="entry name" value="HTH_LACI_1"/>
    <property type="match status" value="1"/>
</dbReference>
<dbReference type="GO" id="GO:0003677">
    <property type="term" value="F:DNA binding"/>
    <property type="evidence" value="ECO:0007669"/>
    <property type="project" value="UniProtKB-KW"/>
</dbReference>
<keyword evidence="1" id="KW-0805">Transcription regulation</keyword>
<sequence>MKKPQSHTPTLEDIAQAVGVSKMTVSRVLRGTGRSSEETAKKVKAAAEKLGYRPNPMIQTLMAGVRKKRVEQNANIAWVVTYKVNETLPDSLQEIEAGSRKRAQEMGYEMSRYHLDASHTEPEVLSRILKSRGVRGAIICPIRNTNLQPSFPWDDFAMATIGRSLSRPTLHYTMSHHYHIIQKVLDEVIARGYRKIGLLIGSTEWETRADHATIMVFQHHCSQAGLDPRVAYQTCGTWNAQDYSAWYQAFQPDAIIGDYGHRYHTLIEAGLPMDQIGYATLSWKAEDLQCSGVKQPFNDLGASAVDLVVAQIHRNERGIPQAPKAILMEGEWVEGSTLGPKP</sequence>
<dbReference type="InterPro" id="IPR010982">
    <property type="entry name" value="Lambda_DNA-bd_dom_sf"/>
</dbReference>
<dbReference type="Proteomes" id="UP001225316">
    <property type="component" value="Unassembled WGS sequence"/>
</dbReference>
<dbReference type="SUPFAM" id="SSF53822">
    <property type="entry name" value="Periplasmic binding protein-like I"/>
    <property type="match status" value="1"/>
</dbReference>
<evidence type="ECO:0000256" key="3">
    <source>
        <dbReference type="ARBA" id="ARBA00023163"/>
    </source>
</evidence>
<evidence type="ECO:0000313" key="6">
    <source>
        <dbReference type="Proteomes" id="UP001225316"/>
    </source>
</evidence>
<dbReference type="Pfam" id="PF00356">
    <property type="entry name" value="LacI"/>
    <property type="match status" value="1"/>
</dbReference>
<dbReference type="InterPro" id="IPR000843">
    <property type="entry name" value="HTH_LacI"/>
</dbReference>
<name>A0ABU1AWQ3_9BACT</name>
<keyword evidence="6" id="KW-1185">Reference proteome</keyword>
<dbReference type="SUPFAM" id="SSF47413">
    <property type="entry name" value="lambda repressor-like DNA-binding domains"/>
    <property type="match status" value="1"/>
</dbReference>
<gene>
    <name evidence="5" type="ORF">QEH52_13680</name>
</gene>
<keyword evidence="2 5" id="KW-0238">DNA-binding</keyword>
<organism evidence="5 6">
    <name type="scientific">Thalassobacterium maritimum</name>
    <dbReference type="NCBI Taxonomy" id="3041265"/>
    <lineage>
        <taxon>Bacteria</taxon>
        <taxon>Pseudomonadati</taxon>
        <taxon>Verrucomicrobiota</taxon>
        <taxon>Opitutia</taxon>
        <taxon>Puniceicoccales</taxon>
        <taxon>Coraliomargaritaceae</taxon>
        <taxon>Thalassobacterium</taxon>
    </lineage>
</organism>
<keyword evidence="3" id="KW-0804">Transcription</keyword>
<dbReference type="InterPro" id="IPR028082">
    <property type="entry name" value="Peripla_BP_I"/>
</dbReference>
<dbReference type="PANTHER" id="PTHR30146">
    <property type="entry name" value="LACI-RELATED TRANSCRIPTIONAL REPRESSOR"/>
    <property type="match status" value="1"/>
</dbReference>
<dbReference type="RefSeq" id="WP_308951192.1">
    <property type="nucleotide sequence ID" value="NZ_JARXHW010000034.1"/>
</dbReference>
<dbReference type="Gene3D" id="3.40.50.2300">
    <property type="match status" value="2"/>
</dbReference>
<feature type="domain" description="HTH lacI-type" evidence="4">
    <location>
        <begin position="9"/>
        <end position="63"/>
    </location>
</feature>
<dbReference type="PROSITE" id="PS50932">
    <property type="entry name" value="HTH_LACI_2"/>
    <property type="match status" value="1"/>
</dbReference>
<dbReference type="SMART" id="SM00354">
    <property type="entry name" value="HTH_LACI"/>
    <property type="match status" value="1"/>
</dbReference>
<evidence type="ECO:0000256" key="1">
    <source>
        <dbReference type="ARBA" id="ARBA00023015"/>
    </source>
</evidence>
<accession>A0ABU1AWQ3</accession>